<dbReference type="InterPro" id="IPR003598">
    <property type="entry name" value="Ig_sub2"/>
</dbReference>
<dbReference type="InterPro" id="IPR036179">
    <property type="entry name" value="Ig-like_dom_sf"/>
</dbReference>
<organism evidence="13 14">
    <name type="scientific">Xenopus laevis</name>
    <name type="common">African clawed frog</name>
    <dbReference type="NCBI Taxonomy" id="8355"/>
    <lineage>
        <taxon>Eukaryota</taxon>
        <taxon>Metazoa</taxon>
        <taxon>Chordata</taxon>
        <taxon>Craniata</taxon>
        <taxon>Vertebrata</taxon>
        <taxon>Euteleostomi</taxon>
        <taxon>Amphibia</taxon>
        <taxon>Batrachia</taxon>
        <taxon>Anura</taxon>
        <taxon>Pipoidea</taxon>
        <taxon>Pipidae</taxon>
        <taxon>Xenopodinae</taxon>
        <taxon>Xenopus</taxon>
        <taxon>Xenopus</taxon>
    </lineage>
</organism>
<keyword evidence="4 10" id="KW-1133">Transmembrane helix</keyword>
<evidence type="ECO:0000256" key="10">
    <source>
        <dbReference type="SAM" id="Phobius"/>
    </source>
</evidence>
<feature type="region of interest" description="Disordered" evidence="9">
    <location>
        <begin position="296"/>
        <end position="323"/>
    </location>
</feature>
<keyword evidence="6" id="KW-1015">Disulfide bond</keyword>
<evidence type="ECO:0000256" key="5">
    <source>
        <dbReference type="ARBA" id="ARBA00023136"/>
    </source>
</evidence>
<keyword evidence="3 11" id="KW-0732">Signal</keyword>
<dbReference type="InterPro" id="IPR000920">
    <property type="entry name" value="Myelin_P0-rel"/>
</dbReference>
<evidence type="ECO:0000256" key="4">
    <source>
        <dbReference type="ARBA" id="ARBA00022989"/>
    </source>
</evidence>
<dbReference type="SMART" id="SM00408">
    <property type="entry name" value="IGc2"/>
    <property type="match status" value="2"/>
</dbReference>
<accession>A0A8J1LG03</accession>
<dbReference type="Proteomes" id="UP000186698">
    <property type="component" value="Chromosome 7S"/>
</dbReference>
<comment type="subcellular location">
    <subcellularLocation>
        <location evidence="1">Membrane</location>
    </subcellularLocation>
</comment>
<evidence type="ECO:0000313" key="14">
    <source>
        <dbReference type="RefSeq" id="XP_041427630.1"/>
    </source>
</evidence>
<dbReference type="InterPro" id="IPR050831">
    <property type="entry name" value="CEA_cell_adhesion"/>
</dbReference>
<dbReference type="PANTHER" id="PTHR44427">
    <property type="entry name" value="CARCINOEMBRYONIC ANTIGEN-RELATED CELL ADHESION MOLECULE 19"/>
    <property type="match status" value="1"/>
</dbReference>
<dbReference type="AlphaFoldDB" id="A0A8J1LG03"/>
<feature type="domain" description="Ig-like" evidence="12">
    <location>
        <begin position="124"/>
        <end position="215"/>
    </location>
</feature>
<sequence length="323" mass="34778">MRRLVPLPWVLVLLLPYGWVDGAPQAKVTAVELKDVTVTQTPAEVNDGSDLVNLTCDASQGQGNATWRWSKGDFSTISRLLDGNTTLQINQPNKTHNGKYLCIMSNGVDSDWGQHILYVYYKVENVTVTPSSKEVIEGSTTSLNLTCNSSAVWEGSITWLWEGKPLNTANTSYSLLDGNQTVQINQPSRTHNGNYRCVIANPASSGLGEFTLRVSAPLSPGAIAGIVIGSVLGALLIICLIVLIVCCIRKRKGGKRKSPSGPKHKNVLSTVSGQEKQNSHGAPHIGYACWDETNQSSGGMGNKSSLHNNTPVVTQKPRQGTLV</sequence>
<dbReference type="SMART" id="SM00409">
    <property type="entry name" value="IG"/>
    <property type="match status" value="2"/>
</dbReference>
<gene>
    <name evidence="14" type="primary">LOC108705252</name>
</gene>
<feature type="signal peptide" evidence="11">
    <location>
        <begin position="1"/>
        <end position="22"/>
    </location>
</feature>
<dbReference type="PANTHER" id="PTHR44427:SF5">
    <property type="entry name" value="V-SET AND IMMUNOGLOBULIN DOMAIN-CONTAINING PROTEIN 10-LIKE"/>
    <property type="match status" value="1"/>
</dbReference>
<evidence type="ECO:0000256" key="3">
    <source>
        <dbReference type="ARBA" id="ARBA00022729"/>
    </source>
</evidence>
<dbReference type="RefSeq" id="XP_041427630.1">
    <property type="nucleotide sequence ID" value="XM_041571696.1"/>
</dbReference>
<dbReference type="KEGG" id="xla:108705252"/>
<feature type="region of interest" description="Disordered" evidence="9">
    <location>
        <begin position="252"/>
        <end position="283"/>
    </location>
</feature>
<dbReference type="InterPro" id="IPR007110">
    <property type="entry name" value="Ig-like_dom"/>
</dbReference>
<keyword evidence="2 10" id="KW-0812">Transmembrane</keyword>
<evidence type="ECO:0000256" key="9">
    <source>
        <dbReference type="SAM" id="MobiDB-lite"/>
    </source>
</evidence>
<dbReference type="GeneID" id="108705252"/>
<evidence type="ECO:0000313" key="13">
    <source>
        <dbReference type="Proteomes" id="UP000186698"/>
    </source>
</evidence>
<feature type="compositionally biased region" description="Basic residues" evidence="9">
    <location>
        <begin position="252"/>
        <end position="266"/>
    </location>
</feature>
<evidence type="ECO:0000256" key="11">
    <source>
        <dbReference type="SAM" id="SignalP"/>
    </source>
</evidence>
<feature type="chain" id="PRO_5035285532" evidence="11">
    <location>
        <begin position="23"/>
        <end position="323"/>
    </location>
</feature>
<dbReference type="Pfam" id="PF13927">
    <property type="entry name" value="Ig_3"/>
    <property type="match status" value="2"/>
</dbReference>
<dbReference type="Gene3D" id="2.60.40.10">
    <property type="entry name" value="Immunoglobulins"/>
    <property type="match status" value="2"/>
</dbReference>
<keyword evidence="13" id="KW-1185">Reference proteome</keyword>
<evidence type="ECO:0000259" key="12">
    <source>
        <dbReference type="PROSITE" id="PS50835"/>
    </source>
</evidence>
<evidence type="ECO:0000256" key="2">
    <source>
        <dbReference type="ARBA" id="ARBA00022692"/>
    </source>
</evidence>
<proteinExistence type="predicted"/>
<keyword evidence="8" id="KW-0393">Immunoglobulin domain</keyword>
<reference evidence="14" key="1">
    <citation type="submission" date="2025-08" db="UniProtKB">
        <authorList>
            <consortium name="RefSeq"/>
        </authorList>
    </citation>
    <scope>IDENTIFICATION</scope>
    <source>
        <strain evidence="14">J_2021</strain>
        <tissue evidence="14">Erythrocytes</tissue>
    </source>
</reference>
<feature type="compositionally biased region" description="Polar residues" evidence="9">
    <location>
        <begin position="267"/>
        <end position="280"/>
    </location>
</feature>
<dbReference type="SUPFAM" id="SSF48726">
    <property type="entry name" value="Immunoglobulin"/>
    <property type="match status" value="2"/>
</dbReference>
<evidence type="ECO:0000256" key="7">
    <source>
        <dbReference type="ARBA" id="ARBA00023180"/>
    </source>
</evidence>
<evidence type="ECO:0000256" key="1">
    <source>
        <dbReference type="ARBA" id="ARBA00004370"/>
    </source>
</evidence>
<dbReference type="GO" id="GO:0016020">
    <property type="term" value="C:membrane"/>
    <property type="evidence" value="ECO:0007669"/>
    <property type="project" value="UniProtKB-SubCell"/>
</dbReference>
<dbReference type="PRINTS" id="PR00213">
    <property type="entry name" value="MYELINP0"/>
</dbReference>
<dbReference type="InterPro" id="IPR003599">
    <property type="entry name" value="Ig_sub"/>
</dbReference>
<dbReference type="InterPro" id="IPR013783">
    <property type="entry name" value="Ig-like_fold"/>
</dbReference>
<dbReference type="PROSITE" id="PS50835">
    <property type="entry name" value="IG_LIKE"/>
    <property type="match status" value="2"/>
</dbReference>
<keyword evidence="7" id="KW-0325">Glycoprotein</keyword>
<keyword evidence="5 10" id="KW-0472">Membrane</keyword>
<evidence type="ECO:0000256" key="6">
    <source>
        <dbReference type="ARBA" id="ARBA00023157"/>
    </source>
</evidence>
<name>A0A8J1LG03_XENLA</name>
<protein>
    <submittedName>
        <fullName evidence="14">Carcinoembryonic antigen-related cell adhesion molecule 1-like</fullName>
    </submittedName>
</protein>
<evidence type="ECO:0000256" key="8">
    <source>
        <dbReference type="ARBA" id="ARBA00023319"/>
    </source>
</evidence>
<feature type="domain" description="Ig-like" evidence="12">
    <location>
        <begin position="24"/>
        <end position="107"/>
    </location>
</feature>
<feature type="transmembrane region" description="Helical" evidence="10">
    <location>
        <begin position="222"/>
        <end position="248"/>
    </location>
</feature>
<dbReference type="OrthoDB" id="5985519at2759"/>
<dbReference type="CDD" id="cd00096">
    <property type="entry name" value="Ig"/>
    <property type="match status" value="1"/>
</dbReference>